<evidence type="ECO:0000259" key="7">
    <source>
        <dbReference type="PROSITE" id="PS51709"/>
    </source>
</evidence>
<gene>
    <name evidence="6 8" type="primary">mnmE</name>
    <name evidence="6" type="synonym">trmE</name>
    <name evidence="8" type="ORF">GETHOR_29230</name>
</gene>
<dbReference type="Pfam" id="PF12631">
    <property type="entry name" value="MnmE_helical"/>
    <property type="match status" value="1"/>
</dbReference>
<organism evidence="8 9">
    <name type="scientific">Geothrix oryzae</name>
    <dbReference type="NCBI Taxonomy" id="2927975"/>
    <lineage>
        <taxon>Bacteria</taxon>
        <taxon>Pseudomonadati</taxon>
        <taxon>Acidobacteriota</taxon>
        <taxon>Holophagae</taxon>
        <taxon>Holophagales</taxon>
        <taxon>Holophagaceae</taxon>
        <taxon>Geothrix</taxon>
    </lineage>
</organism>
<evidence type="ECO:0000256" key="2">
    <source>
        <dbReference type="ARBA" id="ARBA00022694"/>
    </source>
</evidence>
<feature type="binding site" evidence="6">
    <location>
        <position position="241"/>
    </location>
    <ligand>
        <name>K(+)</name>
        <dbReference type="ChEBI" id="CHEBI:29103"/>
    </ligand>
</feature>
<dbReference type="CDD" id="cd04164">
    <property type="entry name" value="trmE"/>
    <property type="match status" value="1"/>
</dbReference>
<keyword evidence="3 6" id="KW-0547">Nucleotide-binding</keyword>
<feature type="binding site" evidence="6">
    <location>
        <position position="247"/>
    </location>
    <ligand>
        <name>Mg(2+)</name>
        <dbReference type="ChEBI" id="CHEBI:18420"/>
    </ligand>
</feature>
<accession>A0ABN6V3L7</accession>
<comment type="similarity">
    <text evidence="1 6">Belongs to the TRAFAC class TrmE-Era-EngA-EngB-Septin-like GTPase superfamily. TrmE GTPase family.</text>
</comment>
<evidence type="ECO:0000256" key="5">
    <source>
        <dbReference type="ARBA" id="ARBA00023134"/>
    </source>
</evidence>
<dbReference type="Gene3D" id="3.40.50.300">
    <property type="entry name" value="P-loop containing nucleotide triphosphate hydrolases"/>
    <property type="match status" value="1"/>
</dbReference>
<feature type="binding site" evidence="6">
    <location>
        <position position="24"/>
    </location>
    <ligand>
        <name>(6S)-5-formyl-5,6,7,8-tetrahydrofolate</name>
        <dbReference type="ChEBI" id="CHEBI:57457"/>
    </ligand>
</feature>
<feature type="binding site" evidence="6">
    <location>
        <position position="226"/>
    </location>
    <ligand>
        <name>Mg(2+)</name>
        <dbReference type="ChEBI" id="CHEBI:18420"/>
    </ligand>
</feature>
<feature type="binding site" evidence="6">
    <location>
        <position position="243"/>
    </location>
    <ligand>
        <name>K(+)</name>
        <dbReference type="ChEBI" id="CHEBI:29103"/>
    </ligand>
</feature>
<comment type="cofactor">
    <cofactor evidence="6">
        <name>K(+)</name>
        <dbReference type="ChEBI" id="CHEBI:29103"/>
    </cofactor>
    <text evidence="6">Binds 1 potassium ion per subunit.</text>
</comment>
<dbReference type="CDD" id="cd14858">
    <property type="entry name" value="TrmE_N"/>
    <property type="match status" value="1"/>
</dbReference>
<evidence type="ECO:0000313" key="9">
    <source>
        <dbReference type="Proteomes" id="UP001242010"/>
    </source>
</evidence>
<dbReference type="InterPro" id="IPR006073">
    <property type="entry name" value="GTP-bd"/>
</dbReference>
<comment type="function">
    <text evidence="6">Exhibits a very high intrinsic GTPase hydrolysis rate. Involved in the addition of a carboxymethylaminomethyl (cmnm) group at the wobble position (U34) of certain tRNAs, forming tRNA-cmnm(5)s(2)U34.</text>
</comment>
<reference evidence="9" key="1">
    <citation type="journal article" date="2023" name="Int. J. Syst. Evol. Microbiol.">
        <title>Mesoterricola silvestris gen. nov., sp. nov., Mesoterricola sediminis sp. nov., Geothrix oryzae sp. nov., Geothrix edaphica sp. nov., Geothrix rubra sp. nov., and Geothrix limicola sp. nov., six novel members of Acidobacteriota isolated from soils.</title>
        <authorList>
            <person name="Itoh H."/>
            <person name="Sugisawa Y."/>
            <person name="Mise K."/>
            <person name="Xu Z."/>
            <person name="Kuniyasu M."/>
            <person name="Ushijima N."/>
            <person name="Kawano K."/>
            <person name="Kobayashi E."/>
            <person name="Shiratori Y."/>
            <person name="Masuda Y."/>
            <person name="Senoo K."/>
        </authorList>
    </citation>
    <scope>NUCLEOTIDE SEQUENCE [LARGE SCALE GENOMIC DNA]</scope>
    <source>
        <strain evidence="9">Red222</strain>
    </source>
</reference>
<dbReference type="InterPro" id="IPR025867">
    <property type="entry name" value="MnmE_helical"/>
</dbReference>
<dbReference type="PANTHER" id="PTHR42714">
    <property type="entry name" value="TRNA MODIFICATION GTPASE GTPBP3"/>
    <property type="match status" value="1"/>
</dbReference>
<evidence type="ECO:0000313" key="8">
    <source>
        <dbReference type="EMBL" id="BDU70822.1"/>
    </source>
</evidence>
<dbReference type="InterPro" id="IPR018948">
    <property type="entry name" value="GTP-bd_TrmE_N"/>
</dbReference>
<dbReference type="PANTHER" id="PTHR42714:SF2">
    <property type="entry name" value="TRNA MODIFICATION GTPASE GTPBP3, MITOCHONDRIAL"/>
    <property type="match status" value="1"/>
</dbReference>
<keyword evidence="9" id="KW-1185">Reference proteome</keyword>
<feature type="domain" description="TrmE-type G" evidence="7">
    <location>
        <begin position="212"/>
        <end position="361"/>
    </location>
</feature>
<dbReference type="NCBIfam" id="TIGR00231">
    <property type="entry name" value="small_GTP"/>
    <property type="match status" value="1"/>
</dbReference>
<feature type="binding site" evidence="6">
    <location>
        <position position="246"/>
    </location>
    <ligand>
        <name>K(+)</name>
        <dbReference type="ChEBI" id="CHEBI:29103"/>
    </ligand>
</feature>
<keyword evidence="4 6" id="KW-0630">Potassium</keyword>
<keyword evidence="6" id="KW-0479">Metal-binding</keyword>
<dbReference type="EC" id="3.6.-.-" evidence="6"/>
<dbReference type="Gene3D" id="1.20.120.430">
    <property type="entry name" value="tRNA modification GTPase MnmE domain 2"/>
    <property type="match status" value="1"/>
</dbReference>
<keyword evidence="6" id="KW-0460">Magnesium</keyword>
<dbReference type="InterPro" id="IPR027417">
    <property type="entry name" value="P-loop_NTPase"/>
</dbReference>
<feature type="binding site" evidence="6">
    <location>
        <begin position="222"/>
        <end position="227"/>
    </location>
    <ligand>
        <name>GTP</name>
        <dbReference type="ChEBI" id="CHEBI:37565"/>
    </ligand>
</feature>
<dbReference type="Proteomes" id="UP001242010">
    <property type="component" value="Chromosome"/>
</dbReference>
<name>A0ABN6V3L7_9BACT</name>
<keyword evidence="5 6" id="KW-0342">GTP-binding</keyword>
<feature type="binding site" evidence="6">
    <location>
        <position position="117"/>
    </location>
    <ligand>
        <name>(6S)-5-formyl-5,6,7,8-tetrahydrofolate</name>
        <dbReference type="ChEBI" id="CHEBI:57457"/>
    </ligand>
</feature>
<feature type="binding site" evidence="6">
    <location>
        <position position="222"/>
    </location>
    <ligand>
        <name>K(+)</name>
        <dbReference type="ChEBI" id="CHEBI:29103"/>
    </ligand>
</feature>
<keyword evidence="6" id="KW-0378">Hydrolase</keyword>
<dbReference type="EMBL" id="AP027079">
    <property type="protein sequence ID" value="BDU70822.1"/>
    <property type="molecule type" value="Genomic_DNA"/>
</dbReference>
<feature type="binding site" evidence="6">
    <location>
        <begin position="241"/>
        <end position="247"/>
    </location>
    <ligand>
        <name>GTP</name>
        <dbReference type="ChEBI" id="CHEBI:37565"/>
    </ligand>
</feature>
<dbReference type="Pfam" id="PF01926">
    <property type="entry name" value="MMR_HSR1"/>
    <property type="match status" value="1"/>
</dbReference>
<dbReference type="Gene3D" id="3.30.1360.120">
    <property type="entry name" value="Probable tRNA modification gtpase trme, domain 1"/>
    <property type="match status" value="1"/>
</dbReference>
<evidence type="ECO:0000256" key="4">
    <source>
        <dbReference type="ARBA" id="ARBA00022958"/>
    </source>
</evidence>
<proteinExistence type="inferred from homology"/>
<sequence>MHPAPDPICAPATALLPSAVALVRVSGAGLRALLAPLLALPEPRRASLRTLRWDGFQEKALVLFFPGPASYTGEDLVELQVHGNPRLVRSLVTHLGTLGVRLAEPGEFTRRALLNGKQGLLEAEALRDLVAAETDTQIRLAQARAGALPDWVTAARQALTPWMARAEAAVDYGEDEGISMNMGHLFETLAPIRARFHVEQARARAARHLQHGLRLALVGRPNAGKSTLFNALAGEDRAIVTDIPGTTRDVLEVRCEWRGLPLRLFDTAGLRETADPVERLGVARVRPVLEGADLVLHLWPTQDPEPDPVLQEALAPFAGKVLEVRTFADQAQAAGTTPGVAIAAHQGDLDALETALKDRVLGGLAPDACLGALATDRQVELLEDLARQLDLLLALPPACPPELPASLLQGAWGLLARLTGEDRAESALDQLFSGFCLGK</sequence>
<dbReference type="RefSeq" id="WP_286354522.1">
    <property type="nucleotide sequence ID" value="NZ_AP027079.1"/>
</dbReference>
<comment type="subcellular location">
    <subcellularLocation>
        <location evidence="6">Cytoplasm</location>
    </subcellularLocation>
</comment>
<feature type="binding site" evidence="6">
    <location>
        <position position="439"/>
    </location>
    <ligand>
        <name>(6S)-5-formyl-5,6,7,8-tetrahydrofolate</name>
        <dbReference type="ChEBI" id="CHEBI:57457"/>
    </ligand>
</feature>
<dbReference type="SUPFAM" id="SSF52540">
    <property type="entry name" value="P-loop containing nucleoside triphosphate hydrolases"/>
    <property type="match status" value="1"/>
</dbReference>
<dbReference type="InterPro" id="IPR005225">
    <property type="entry name" value="Small_GTP-bd"/>
</dbReference>
<dbReference type="PROSITE" id="PS51709">
    <property type="entry name" value="G_TRME"/>
    <property type="match status" value="1"/>
</dbReference>
<dbReference type="InterPro" id="IPR031168">
    <property type="entry name" value="G_TrmE"/>
</dbReference>
<dbReference type="HAMAP" id="MF_00379">
    <property type="entry name" value="GTPase_MnmE"/>
    <property type="match status" value="1"/>
</dbReference>
<dbReference type="InterPro" id="IPR027266">
    <property type="entry name" value="TrmE/GcvT-like"/>
</dbReference>
<dbReference type="InterPro" id="IPR004520">
    <property type="entry name" value="GTPase_MnmE"/>
</dbReference>
<feature type="binding site" evidence="6">
    <location>
        <begin position="266"/>
        <end position="269"/>
    </location>
    <ligand>
        <name>GTP</name>
        <dbReference type="ChEBI" id="CHEBI:37565"/>
    </ligand>
</feature>
<comment type="caution">
    <text evidence="6">Lacks conserved residue(s) required for the propagation of feature annotation.</text>
</comment>
<feature type="binding site" evidence="6">
    <location>
        <position position="78"/>
    </location>
    <ligand>
        <name>(6S)-5-formyl-5,6,7,8-tetrahydrofolate</name>
        <dbReference type="ChEBI" id="CHEBI:57457"/>
    </ligand>
</feature>
<evidence type="ECO:0000256" key="6">
    <source>
        <dbReference type="HAMAP-Rule" id="MF_00379"/>
    </source>
</evidence>
<dbReference type="Pfam" id="PF10396">
    <property type="entry name" value="TrmE_N"/>
    <property type="match status" value="1"/>
</dbReference>
<protein>
    <recommendedName>
        <fullName evidence="6">tRNA modification GTPase MnmE</fullName>
        <ecNumber evidence="6">3.6.-.-</ecNumber>
    </recommendedName>
</protein>
<evidence type="ECO:0000256" key="1">
    <source>
        <dbReference type="ARBA" id="ARBA00011043"/>
    </source>
</evidence>
<keyword evidence="6" id="KW-0963">Cytoplasm</keyword>
<comment type="subunit">
    <text evidence="6">Homodimer. Heterotetramer of two MnmE and two MnmG subunits.</text>
</comment>
<dbReference type="InterPro" id="IPR027368">
    <property type="entry name" value="MnmE_dom2"/>
</dbReference>
<evidence type="ECO:0000256" key="3">
    <source>
        <dbReference type="ARBA" id="ARBA00022741"/>
    </source>
</evidence>
<keyword evidence="2 6" id="KW-0819">tRNA processing</keyword>